<feature type="domain" description="Aldehyde dehydrogenase" evidence="6">
    <location>
        <begin position="27"/>
        <end position="490"/>
    </location>
</feature>
<dbReference type="PANTHER" id="PTHR43353">
    <property type="entry name" value="SUCCINATE-SEMIALDEHYDE DEHYDROGENASE, MITOCHONDRIAL"/>
    <property type="match status" value="1"/>
</dbReference>
<dbReference type="InterPro" id="IPR050740">
    <property type="entry name" value="Aldehyde_DH_Superfamily"/>
</dbReference>
<dbReference type="FunFam" id="3.40.605.10:FF:000007">
    <property type="entry name" value="NAD/NADP-dependent betaine aldehyde dehydrogenase"/>
    <property type="match status" value="1"/>
</dbReference>
<dbReference type="OrthoDB" id="310895at2759"/>
<dbReference type="SUPFAM" id="SSF53720">
    <property type="entry name" value="ALDH-like"/>
    <property type="match status" value="1"/>
</dbReference>
<dbReference type="FunFam" id="3.40.309.10:FF:000004">
    <property type="entry name" value="Succinate-semialdehyde dehydrogenase I"/>
    <property type="match status" value="1"/>
</dbReference>
<dbReference type="InterPro" id="IPR015590">
    <property type="entry name" value="Aldehyde_DH_dom"/>
</dbReference>
<comment type="caution">
    <text evidence="7">The sequence shown here is derived from an EMBL/GenBank/DDBJ whole genome shotgun (WGS) entry which is preliminary data.</text>
</comment>
<dbReference type="GO" id="GO:0005737">
    <property type="term" value="C:cytoplasm"/>
    <property type="evidence" value="ECO:0007669"/>
    <property type="project" value="TreeGrafter"/>
</dbReference>
<protein>
    <recommendedName>
        <fullName evidence="6">Aldehyde dehydrogenase domain-containing protein</fullName>
    </recommendedName>
</protein>
<gene>
    <name evidence="7" type="ORF">UA08_01884</name>
</gene>
<sequence>MLKEYKVPFELNNPELLKYDSFVNNEWVHSKTGARFEVIDPATEVAWASCPINTVDDIPHIVETAQAGFQKYSKASPRQRADWLYKWYNLIQENKMDIAKILTHEAGKPVREAAIEIDVFSAGIRWSAGEAERIEGTITNSSAPPGRRALTIKQPIGVTVALIPWNFPLGMLFRKAGPALAAGCSMIVKPSPETPISALALAYLAEKAGFPPGVFTVLTTDLKSTPSVSEALCKHQFVRKVTFTGSTRVGKIIAAHCAEGVKKVTLELGGNSPFIVFDDAGLEQAALSLMVLKWMNAGQACVSANRIFVQSGVYDKFIATLQEHASKIVVGHGAIPGTTMGPLTTPQSLDKACNQIEDAKKLGARVVLGGGRVSDKAGYFFQPTILADMKPNMLISREESFAPIAALYKFDTEEEVTKQANDTSMGLASYVFTKNVDRLWRMFENLEAGMVGLNASQSSTMETPFGGIKESGYGKEQGRAAIEEYLITKTGVLALEGHY</sequence>
<dbReference type="InterPro" id="IPR029510">
    <property type="entry name" value="Ald_DH_CS_GLU"/>
</dbReference>
<keyword evidence="3 5" id="KW-0560">Oxidoreductase</keyword>
<dbReference type="CDD" id="cd07103">
    <property type="entry name" value="ALDH_F5_SSADH_GabD"/>
    <property type="match status" value="1"/>
</dbReference>
<dbReference type="Pfam" id="PF00171">
    <property type="entry name" value="Aldedh"/>
    <property type="match status" value="1"/>
</dbReference>
<keyword evidence="8" id="KW-1185">Reference proteome</keyword>
<accession>A0A1Q5QB57</accession>
<dbReference type="Gene3D" id="3.40.309.10">
    <property type="entry name" value="Aldehyde Dehydrogenase, Chain A, domain 2"/>
    <property type="match status" value="1"/>
</dbReference>
<dbReference type="PANTHER" id="PTHR43353:SF7">
    <property type="entry name" value="SUCCINATE SEMIALDEHYDE DEHYDROGENASE (EUROFUNG)"/>
    <property type="match status" value="1"/>
</dbReference>
<dbReference type="STRING" id="1441469.A0A1Q5QB57"/>
<evidence type="ECO:0000256" key="5">
    <source>
        <dbReference type="RuleBase" id="RU003345"/>
    </source>
</evidence>
<evidence type="ECO:0000256" key="4">
    <source>
        <dbReference type="PROSITE-ProRule" id="PRU10007"/>
    </source>
</evidence>
<dbReference type="PROSITE" id="PS00687">
    <property type="entry name" value="ALDEHYDE_DEHYDR_GLU"/>
    <property type="match status" value="1"/>
</dbReference>
<organism evidence="7 8">
    <name type="scientific">Talaromyces atroroseus</name>
    <dbReference type="NCBI Taxonomy" id="1441469"/>
    <lineage>
        <taxon>Eukaryota</taxon>
        <taxon>Fungi</taxon>
        <taxon>Dikarya</taxon>
        <taxon>Ascomycota</taxon>
        <taxon>Pezizomycotina</taxon>
        <taxon>Eurotiomycetes</taxon>
        <taxon>Eurotiomycetidae</taxon>
        <taxon>Eurotiales</taxon>
        <taxon>Trichocomaceae</taxon>
        <taxon>Talaromyces</taxon>
        <taxon>Talaromyces sect. Trachyspermi</taxon>
    </lineage>
</organism>
<dbReference type="AlphaFoldDB" id="A0A1Q5QB57"/>
<evidence type="ECO:0000259" key="6">
    <source>
        <dbReference type="Pfam" id="PF00171"/>
    </source>
</evidence>
<dbReference type="InterPro" id="IPR016162">
    <property type="entry name" value="Ald_DH_N"/>
</dbReference>
<comment type="similarity">
    <text evidence="2 5">Belongs to the aldehyde dehydrogenase family.</text>
</comment>
<dbReference type="GO" id="GO:0009450">
    <property type="term" value="P:gamma-aminobutyric acid catabolic process"/>
    <property type="evidence" value="ECO:0007669"/>
    <property type="project" value="TreeGrafter"/>
</dbReference>
<dbReference type="InterPro" id="IPR016161">
    <property type="entry name" value="Ald_DH/histidinol_DH"/>
</dbReference>
<dbReference type="GeneID" id="31001639"/>
<dbReference type="EMBL" id="LFMY01000002">
    <property type="protein sequence ID" value="OKL63187.1"/>
    <property type="molecule type" value="Genomic_DNA"/>
</dbReference>
<dbReference type="InterPro" id="IPR016163">
    <property type="entry name" value="Ald_DH_C"/>
</dbReference>
<evidence type="ECO:0000313" key="7">
    <source>
        <dbReference type="EMBL" id="OKL63187.1"/>
    </source>
</evidence>
<reference evidence="7 8" key="1">
    <citation type="submission" date="2015-06" db="EMBL/GenBank/DDBJ databases">
        <title>Talaromyces atroroseus IBT 11181 draft genome.</title>
        <authorList>
            <person name="Rasmussen K.B."/>
            <person name="Rasmussen S."/>
            <person name="Petersen B."/>
            <person name="Sicheritz-Ponten T."/>
            <person name="Mortensen U.H."/>
            <person name="Thrane U."/>
        </authorList>
    </citation>
    <scope>NUCLEOTIDE SEQUENCE [LARGE SCALE GENOMIC DNA]</scope>
    <source>
        <strain evidence="7 8">IBT 11181</strain>
    </source>
</reference>
<feature type="active site" evidence="4">
    <location>
        <position position="267"/>
    </location>
</feature>
<dbReference type="Gene3D" id="3.40.605.10">
    <property type="entry name" value="Aldehyde Dehydrogenase, Chain A, domain 1"/>
    <property type="match status" value="1"/>
</dbReference>
<evidence type="ECO:0000313" key="8">
    <source>
        <dbReference type="Proteomes" id="UP000214365"/>
    </source>
</evidence>
<evidence type="ECO:0000256" key="3">
    <source>
        <dbReference type="ARBA" id="ARBA00023002"/>
    </source>
</evidence>
<comment type="pathway">
    <text evidence="1">Amino-acid degradation; 4-aminobutanoate degradation.</text>
</comment>
<proteinExistence type="inferred from homology"/>
<evidence type="ECO:0000256" key="1">
    <source>
        <dbReference type="ARBA" id="ARBA00005176"/>
    </source>
</evidence>
<dbReference type="GO" id="GO:0004777">
    <property type="term" value="F:succinate-semialdehyde dehydrogenase (NAD+) activity"/>
    <property type="evidence" value="ECO:0007669"/>
    <property type="project" value="TreeGrafter"/>
</dbReference>
<evidence type="ECO:0000256" key="2">
    <source>
        <dbReference type="ARBA" id="ARBA00009986"/>
    </source>
</evidence>
<dbReference type="RefSeq" id="XP_020123308.1">
    <property type="nucleotide sequence ID" value="XM_020261597.1"/>
</dbReference>
<dbReference type="Proteomes" id="UP000214365">
    <property type="component" value="Unassembled WGS sequence"/>
</dbReference>
<name>A0A1Q5QB57_TALAT</name>